<proteinExistence type="predicted"/>
<keyword evidence="1" id="KW-0812">Transmembrane</keyword>
<evidence type="ECO:0000313" key="2">
    <source>
        <dbReference type="EMBL" id="SER56177.1"/>
    </source>
</evidence>
<sequence>MDKFSPENEKREKKFKIFLFAFIVLAVVNGGLGINEFLRNEISFYGLLFIITGHFFILIFALRRKRWAEWIIIVIVAFQVIMYLLAFIFWTIYTFFS</sequence>
<dbReference type="OrthoDB" id="2888565at2"/>
<dbReference type="Proteomes" id="UP000198571">
    <property type="component" value="Unassembled WGS sequence"/>
</dbReference>
<accession>A0A1H9Q6V9</accession>
<dbReference type="STRING" id="1601833.SAMN05518684_10264"/>
<keyword evidence="3" id="KW-1185">Reference proteome</keyword>
<feature type="transmembrane region" description="Helical" evidence="1">
    <location>
        <begin position="70"/>
        <end position="96"/>
    </location>
</feature>
<dbReference type="AlphaFoldDB" id="A0A1H9Q6V9"/>
<evidence type="ECO:0000256" key="1">
    <source>
        <dbReference type="SAM" id="Phobius"/>
    </source>
</evidence>
<dbReference type="EMBL" id="FOGT01000002">
    <property type="protein sequence ID" value="SER56177.1"/>
    <property type="molecule type" value="Genomic_DNA"/>
</dbReference>
<protein>
    <submittedName>
        <fullName evidence="2">Uncharacterized protein</fullName>
    </submittedName>
</protein>
<name>A0A1H9Q6V9_9BACI</name>
<keyword evidence="1" id="KW-1133">Transmembrane helix</keyword>
<reference evidence="3" key="1">
    <citation type="submission" date="2016-10" db="EMBL/GenBank/DDBJ databases">
        <authorList>
            <person name="Varghese N."/>
            <person name="Submissions S."/>
        </authorList>
    </citation>
    <scope>NUCLEOTIDE SEQUENCE [LARGE SCALE GENOMIC DNA]</scope>
    <source>
        <strain evidence="3">S9</strain>
    </source>
</reference>
<keyword evidence="1" id="KW-0472">Membrane</keyword>
<dbReference type="RefSeq" id="WP_093047407.1">
    <property type="nucleotide sequence ID" value="NZ_FOGT01000002.1"/>
</dbReference>
<organism evidence="2 3">
    <name type="scientific">Salipaludibacillus aurantiacus</name>
    <dbReference type="NCBI Taxonomy" id="1601833"/>
    <lineage>
        <taxon>Bacteria</taxon>
        <taxon>Bacillati</taxon>
        <taxon>Bacillota</taxon>
        <taxon>Bacilli</taxon>
        <taxon>Bacillales</taxon>
        <taxon>Bacillaceae</taxon>
    </lineage>
</organism>
<evidence type="ECO:0000313" key="3">
    <source>
        <dbReference type="Proteomes" id="UP000198571"/>
    </source>
</evidence>
<gene>
    <name evidence="2" type="ORF">SAMN05518684_10264</name>
</gene>
<feature type="transmembrane region" description="Helical" evidence="1">
    <location>
        <begin position="43"/>
        <end position="63"/>
    </location>
</feature>